<dbReference type="Proteomes" id="UP000324222">
    <property type="component" value="Unassembled WGS sequence"/>
</dbReference>
<organism evidence="1 2">
    <name type="scientific">Portunus trituberculatus</name>
    <name type="common">Swimming crab</name>
    <name type="synonym">Neptunus trituberculatus</name>
    <dbReference type="NCBI Taxonomy" id="210409"/>
    <lineage>
        <taxon>Eukaryota</taxon>
        <taxon>Metazoa</taxon>
        <taxon>Ecdysozoa</taxon>
        <taxon>Arthropoda</taxon>
        <taxon>Crustacea</taxon>
        <taxon>Multicrustacea</taxon>
        <taxon>Malacostraca</taxon>
        <taxon>Eumalacostraca</taxon>
        <taxon>Eucarida</taxon>
        <taxon>Decapoda</taxon>
        <taxon>Pleocyemata</taxon>
        <taxon>Brachyura</taxon>
        <taxon>Eubrachyura</taxon>
        <taxon>Portunoidea</taxon>
        <taxon>Portunidae</taxon>
        <taxon>Portuninae</taxon>
        <taxon>Portunus</taxon>
    </lineage>
</organism>
<dbReference type="AlphaFoldDB" id="A0A5B7HZH1"/>
<accession>A0A5B7HZH1</accession>
<protein>
    <submittedName>
        <fullName evidence="1">Uncharacterized protein</fullName>
    </submittedName>
</protein>
<keyword evidence="2" id="KW-1185">Reference proteome</keyword>
<evidence type="ECO:0000313" key="1">
    <source>
        <dbReference type="EMBL" id="MPC74108.1"/>
    </source>
</evidence>
<comment type="caution">
    <text evidence="1">The sequence shown here is derived from an EMBL/GenBank/DDBJ whole genome shotgun (WGS) entry which is preliminary data.</text>
</comment>
<evidence type="ECO:0000313" key="2">
    <source>
        <dbReference type="Proteomes" id="UP000324222"/>
    </source>
</evidence>
<dbReference type="EMBL" id="VSRR010038255">
    <property type="protein sequence ID" value="MPC74108.1"/>
    <property type="molecule type" value="Genomic_DNA"/>
</dbReference>
<sequence>MFLTTVQGALVYCRVTNRGWKGTRLYRARTRWWDGDKRRKGNRWSRAEVPRLFSSKIVRFVK</sequence>
<gene>
    <name evidence="1" type="ORF">E2C01_068455</name>
</gene>
<proteinExistence type="predicted"/>
<name>A0A5B7HZH1_PORTR</name>
<reference evidence="1 2" key="1">
    <citation type="submission" date="2019-05" db="EMBL/GenBank/DDBJ databases">
        <title>Another draft genome of Portunus trituberculatus and its Hox gene families provides insights of decapod evolution.</title>
        <authorList>
            <person name="Jeong J.-H."/>
            <person name="Song I."/>
            <person name="Kim S."/>
            <person name="Choi T."/>
            <person name="Kim D."/>
            <person name="Ryu S."/>
            <person name="Kim W."/>
        </authorList>
    </citation>
    <scope>NUCLEOTIDE SEQUENCE [LARGE SCALE GENOMIC DNA]</scope>
    <source>
        <tissue evidence="1">Muscle</tissue>
    </source>
</reference>